<dbReference type="PROSITE" id="PS51257">
    <property type="entry name" value="PROKAR_LIPOPROTEIN"/>
    <property type="match status" value="1"/>
</dbReference>
<evidence type="ECO:0000313" key="2">
    <source>
        <dbReference type="Proteomes" id="UP000028945"/>
    </source>
</evidence>
<gene>
    <name evidence="1" type="ORF">IX83_07775</name>
</gene>
<accession>A0A077DGB4</accession>
<dbReference type="AlphaFoldDB" id="A0A077DGB4"/>
<proteinExistence type="predicted"/>
<dbReference type="KEGG" id="bpsi:IX83_07775"/>
<dbReference type="RefSeq" id="WP_038500949.1">
    <property type="nucleotide sequence ID" value="NZ_AFWK01000096.1"/>
</dbReference>
<organism evidence="1 2">
    <name type="scientific">Basilea psittacipulmonis DSM 24701</name>
    <dbReference type="NCBI Taxonomy" id="1072685"/>
    <lineage>
        <taxon>Bacteria</taxon>
        <taxon>Pseudomonadati</taxon>
        <taxon>Pseudomonadota</taxon>
        <taxon>Betaproteobacteria</taxon>
        <taxon>Burkholderiales</taxon>
        <taxon>Alcaligenaceae</taxon>
        <taxon>Basilea</taxon>
    </lineage>
</organism>
<protein>
    <submittedName>
        <fullName evidence="1">Uncharacterized protein</fullName>
    </submittedName>
</protein>
<reference evidence="1 2" key="1">
    <citation type="journal article" date="2014" name="BMC Genomics">
        <title>A genomic perspective on a new bacterial genus and species from the Alcaligenaceae family, Basilea psittacipulmonis.</title>
        <authorList>
            <person name="Whiteson K.L."/>
            <person name="Hernandez D."/>
            <person name="Lazarevic V."/>
            <person name="Gaia N."/>
            <person name="Farinelli L."/>
            <person name="Francois P."/>
            <person name="Pilo P."/>
            <person name="Frey J."/>
            <person name="Schrenzel J."/>
        </authorList>
    </citation>
    <scope>NUCLEOTIDE SEQUENCE [LARGE SCALE GENOMIC DNA]</scope>
    <source>
        <strain evidence="1 2">DSM 24701</strain>
    </source>
</reference>
<evidence type="ECO:0000313" key="1">
    <source>
        <dbReference type="EMBL" id="AIL33206.1"/>
    </source>
</evidence>
<dbReference type="HOGENOM" id="CLU_838530_0_0_4"/>
<keyword evidence="2" id="KW-1185">Reference proteome</keyword>
<name>A0A077DGB4_9BURK</name>
<dbReference type="Proteomes" id="UP000028945">
    <property type="component" value="Chromosome"/>
</dbReference>
<dbReference type="EMBL" id="CP009238">
    <property type="protein sequence ID" value="AIL33206.1"/>
    <property type="molecule type" value="Genomic_DNA"/>
</dbReference>
<sequence length="331" mass="38437">MKFYQLLGLGLAVAVLTACGSSDDPETRYKEAKKEWAKCQAIRNSDVKNWTESDLFEFMQSCDAAKRVINEYEAKEEKALRDNKRRQKLVEQAVWLKAHLGLNRQEVLETVTQECSQDKNAPTCVSAKELYSDMLADFQKELAQFDLKTLDGSYAYFCSSIEKDKPFSYCNAAYDAYTQRIVDVLKDNPVPDYVKYGKALEIEMDSLKCDDRKHSSFGIKKDPDTYRDCTMMEKAFEQSRNAFFDKLRGNRELRNELFAVCREELKTLINRDYPGGMKRHYVYDIEYAWKSKKWAKEMPAACLGLQYTLKALGNGDVKLIHFYRDYTANDR</sequence>